<comment type="function">
    <text evidence="24">Catalyzes the ATP-dependent phosphorylation of sn-l,2-diacylglycerol (DAG) to phosphatidic acid. Involved in the recycling of diacylglycerol produced as a by-product during membrane-derived oligosaccharide (MDO) biosynthesis.</text>
</comment>
<feature type="transmembrane region" description="Helical" evidence="24">
    <location>
        <begin position="58"/>
        <end position="81"/>
    </location>
</feature>
<dbReference type="Gene3D" id="1.10.287.3610">
    <property type="match status" value="1"/>
</dbReference>
<dbReference type="InterPro" id="IPR033718">
    <property type="entry name" value="DAGK_prok"/>
</dbReference>
<keyword evidence="12 24" id="KW-0418">Kinase</keyword>
<keyword evidence="13 22" id="KW-0067">ATP-binding</keyword>
<evidence type="ECO:0000256" key="16">
    <source>
        <dbReference type="ARBA" id="ARBA00023098"/>
    </source>
</evidence>
<proteinExistence type="inferred from homology"/>
<comment type="subcellular location">
    <subcellularLocation>
        <location evidence="1 24">Cell inner membrane</location>
        <topology evidence="1 24">Multi-pass membrane protein</topology>
    </subcellularLocation>
</comment>
<feature type="binding site" evidence="22">
    <location>
        <begin position="87"/>
        <end position="89"/>
    </location>
    <ligand>
        <name>ATP</name>
        <dbReference type="ChEBI" id="CHEBI:30616"/>
    </ligand>
</feature>
<accession>A0A0U3AEU3</accession>
<dbReference type="PANTHER" id="PTHR34299:SF1">
    <property type="entry name" value="DIACYLGLYCEROL KINASE"/>
    <property type="match status" value="1"/>
</dbReference>
<keyword evidence="10 23" id="KW-0479">Metal-binding</keyword>
<dbReference type="CDD" id="cd14264">
    <property type="entry name" value="DAGK_IM"/>
    <property type="match status" value="1"/>
</dbReference>
<evidence type="ECO:0000256" key="14">
    <source>
        <dbReference type="ARBA" id="ARBA00022842"/>
    </source>
</evidence>
<dbReference type="InterPro" id="IPR000829">
    <property type="entry name" value="DAGK"/>
</dbReference>
<dbReference type="RefSeq" id="WP_062475870.1">
    <property type="nucleotide sequence ID" value="NZ_CP013650.1"/>
</dbReference>
<evidence type="ECO:0000256" key="24">
    <source>
        <dbReference type="RuleBase" id="RU363065"/>
    </source>
</evidence>
<keyword evidence="17 24" id="KW-0472">Membrane</keyword>
<dbReference type="GO" id="GO:0005886">
    <property type="term" value="C:plasma membrane"/>
    <property type="evidence" value="ECO:0007669"/>
    <property type="project" value="UniProtKB-SubCell"/>
</dbReference>
<dbReference type="GO" id="GO:0005524">
    <property type="term" value="F:ATP binding"/>
    <property type="evidence" value="ECO:0007669"/>
    <property type="project" value="UniProtKB-KW"/>
</dbReference>
<keyword evidence="8 24" id="KW-0808">Transferase</keyword>
<keyword evidence="9 24" id="KW-0812">Transmembrane</keyword>
<dbReference type="EMBL" id="CP013650">
    <property type="protein sequence ID" value="ALS97217.1"/>
    <property type="molecule type" value="Genomic_DNA"/>
</dbReference>
<evidence type="ECO:0000256" key="9">
    <source>
        <dbReference type="ARBA" id="ARBA00022692"/>
    </source>
</evidence>
<evidence type="ECO:0000256" key="4">
    <source>
        <dbReference type="ARBA" id="ARBA00017575"/>
    </source>
</evidence>
<evidence type="ECO:0000256" key="12">
    <source>
        <dbReference type="ARBA" id="ARBA00022777"/>
    </source>
</evidence>
<dbReference type="Pfam" id="PF01219">
    <property type="entry name" value="DAGK_prokar"/>
    <property type="match status" value="1"/>
</dbReference>
<evidence type="ECO:0000256" key="23">
    <source>
        <dbReference type="PIRSR" id="PIRSR600829-4"/>
    </source>
</evidence>
<comment type="cofactor">
    <cofactor evidence="23">
        <name>Mg(2+)</name>
        <dbReference type="ChEBI" id="CHEBI:18420"/>
    </cofactor>
    <text evidence="23">Mn(2+), Zn(2+), Cd(2+) and Co(2+) support activity to lesser extents.</text>
</comment>
<comment type="caution">
    <text evidence="24">Lacks conserved residue(s) required for the propagation of feature annotation.</text>
</comment>
<feature type="binding site" evidence="21">
    <location>
        <position position="57"/>
    </location>
    <ligand>
        <name>substrate</name>
    </ligand>
</feature>
<feature type="binding site" evidence="22">
    <location>
        <position position="30"/>
    </location>
    <ligand>
        <name>ATP</name>
        <dbReference type="ChEBI" id="CHEBI:30616"/>
    </ligand>
</feature>
<evidence type="ECO:0000256" key="21">
    <source>
        <dbReference type="PIRSR" id="PIRSR600829-2"/>
    </source>
</evidence>
<evidence type="ECO:0000256" key="22">
    <source>
        <dbReference type="PIRSR" id="PIRSR600829-3"/>
    </source>
</evidence>
<evidence type="ECO:0000256" key="17">
    <source>
        <dbReference type="ARBA" id="ARBA00023136"/>
    </source>
</evidence>
<evidence type="ECO:0000256" key="3">
    <source>
        <dbReference type="ARBA" id="ARBA00012133"/>
    </source>
</evidence>
<feature type="binding site" evidence="21">
    <location>
        <position position="11"/>
    </location>
    <ligand>
        <name>substrate</name>
    </ligand>
</feature>
<keyword evidence="11 22" id="KW-0547">Nucleotide-binding</keyword>
<keyword evidence="26" id="KW-1185">Reference proteome</keyword>
<feature type="binding site" evidence="22">
    <location>
        <position position="11"/>
    </location>
    <ligand>
        <name>ATP</name>
        <dbReference type="ChEBI" id="CHEBI:30616"/>
    </ligand>
</feature>
<feature type="active site" description="Proton acceptor" evidence="20">
    <location>
        <position position="71"/>
    </location>
</feature>
<feature type="binding site" evidence="21">
    <location>
        <position position="71"/>
    </location>
    <ligand>
        <name>substrate</name>
    </ligand>
</feature>
<keyword evidence="15 24" id="KW-1133">Transmembrane helix</keyword>
<evidence type="ECO:0000256" key="5">
    <source>
        <dbReference type="ARBA" id="ARBA00022475"/>
    </source>
</evidence>
<evidence type="ECO:0000256" key="2">
    <source>
        <dbReference type="ARBA" id="ARBA00005967"/>
    </source>
</evidence>
<dbReference type="GO" id="GO:0006654">
    <property type="term" value="P:phosphatidic acid biosynthetic process"/>
    <property type="evidence" value="ECO:0007669"/>
    <property type="project" value="InterPro"/>
</dbReference>
<organism evidence="25 26">
    <name type="scientific">Lacimicrobium alkaliphilum</name>
    <dbReference type="NCBI Taxonomy" id="1526571"/>
    <lineage>
        <taxon>Bacteria</taxon>
        <taxon>Pseudomonadati</taxon>
        <taxon>Pseudomonadota</taxon>
        <taxon>Gammaproteobacteria</taxon>
        <taxon>Alteromonadales</taxon>
        <taxon>Alteromonadaceae</taxon>
        <taxon>Lacimicrobium</taxon>
    </lineage>
</organism>
<evidence type="ECO:0000256" key="1">
    <source>
        <dbReference type="ARBA" id="ARBA00004429"/>
    </source>
</evidence>
<feature type="binding site" evidence="22">
    <location>
        <position position="78"/>
    </location>
    <ligand>
        <name>ATP</name>
        <dbReference type="ChEBI" id="CHEBI:30616"/>
    </ligand>
</feature>
<feature type="transmembrane region" description="Helical" evidence="24">
    <location>
        <begin position="101"/>
        <end position="119"/>
    </location>
</feature>
<feature type="binding site" evidence="21">
    <location>
        <begin position="32"/>
        <end position="36"/>
    </location>
    <ligand>
        <name>substrate</name>
    </ligand>
</feature>
<feature type="binding site" evidence="21">
    <location>
        <begin position="15"/>
        <end position="20"/>
    </location>
    <ligand>
        <name>substrate</name>
    </ligand>
</feature>
<dbReference type="Proteomes" id="UP000068447">
    <property type="component" value="Chromosome"/>
</dbReference>
<keyword evidence="16 24" id="KW-0443">Lipid metabolism</keyword>
<evidence type="ECO:0000256" key="11">
    <source>
        <dbReference type="ARBA" id="ARBA00022741"/>
    </source>
</evidence>
<keyword evidence="14 23" id="KW-0460">Magnesium</keyword>
<sequence>MSKLNGTGLIRIMRAARCSWLGIRYAFVNESAFRQELLLSLLLIPLALWMTDNPVERLMLILPLLLLLAVECLNSAIEAVVDRIGTELHPLSGHAKDLGSAAVFFCLLMNLFSWLIIGLPKVL</sequence>
<dbReference type="EC" id="2.7.1.107" evidence="3 24"/>
<keyword evidence="7 24" id="KW-0997">Cell inner membrane</keyword>
<comment type="catalytic activity">
    <reaction evidence="24">
        <text>a 1,2-diacyl-sn-glycerol + ATP = a 1,2-diacyl-sn-glycero-3-phosphate + ADP + H(+)</text>
        <dbReference type="Rhea" id="RHEA:10272"/>
        <dbReference type="ChEBI" id="CHEBI:15378"/>
        <dbReference type="ChEBI" id="CHEBI:17815"/>
        <dbReference type="ChEBI" id="CHEBI:30616"/>
        <dbReference type="ChEBI" id="CHEBI:58608"/>
        <dbReference type="ChEBI" id="CHEBI:456216"/>
        <dbReference type="EC" id="2.7.1.107"/>
    </reaction>
</comment>
<evidence type="ECO:0000256" key="6">
    <source>
        <dbReference type="ARBA" id="ARBA00022516"/>
    </source>
</evidence>
<feature type="binding site" evidence="23">
    <location>
        <position position="78"/>
    </location>
    <ligand>
        <name>a divalent metal cation</name>
        <dbReference type="ChEBI" id="CHEBI:60240"/>
    </ligand>
</feature>
<reference evidence="25 26" key="1">
    <citation type="submission" date="2015-12" db="EMBL/GenBank/DDBJ databases">
        <title>Complete genome of Lacimicrobium alkaliphilum KCTC 32984.</title>
        <authorList>
            <person name="Kim S.-G."/>
            <person name="Lee Y.-J."/>
        </authorList>
    </citation>
    <scope>NUCLEOTIDE SEQUENCE [LARGE SCALE GENOMIC DNA]</scope>
    <source>
        <strain evidence="25 26">YelD216</strain>
    </source>
</reference>
<feature type="binding site" evidence="23">
    <location>
        <position position="30"/>
    </location>
    <ligand>
        <name>a divalent metal cation</name>
        <dbReference type="ChEBI" id="CHEBI:60240"/>
    </ligand>
</feature>
<evidence type="ECO:0000256" key="10">
    <source>
        <dbReference type="ARBA" id="ARBA00022723"/>
    </source>
</evidence>
<keyword evidence="18" id="KW-0594">Phospholipid biosynthesis</keyword>
<feature type="binding site" evidence="21">
    <location>
        <position position="100"/>
    </location>
    <ligand>
        <name>substrate</name>
    </ligand>
</feature>
<dbReference type="InterPro" id="IPR036945">
    <property type="entry name" value="DAGK_sf"/>
</dbReference>
<keyword evidence="6" id="KW-0444">Lipid biosynthesis</keyword>
<evidence type="ECO:0000256" key="13">
    <source>
        <dbReference type="ARBA" id="ARBA00022840"/>
    </source>
</evidence>
<dbReference type="GO" id="GO:0046872">
    <property type="term" value="F:metal ion binding"/>
    <property type="evidence" value="ECO:0007669"/>
    <property type="project" value="UniProtKB-KW"/>
</dbReference>
<evidence type="ECO:0000256" key="19">
    <source>
        <dbReference type="ARBA" id="ARBA00023264"/>
    </source>
</evidence>
<gene>
    <name evidence="25" type="ORF">AT746_02260</name>
</gene>
<evidence type="ECO:0000313" key="26">
    <source>
        <dbReference type="Proteomes" id="UP000068447"/>
    </source>
</evidence>
<dbReference type="OrthoDB" id="9796011at2"/>
<dbReference type="KEGG" id="lal:AT746_02260"/>
<keyword evidence="19 24" id="KW-1208">Phospholipid metabolism</keyword>
<evidence type="ECO:0000256" key="20">
    <source>
        <dbReference type="PIRSR" id="PIRSR600829-1"/>
    </source>
</evidence>
<dbReference type="GO" id="GO:0004143">
    <property type="term" value="F:ATP-dependent diacylglycerol kinase activity"/>
    <property type="evidence" value="ECO:0007669"/>
    <property type="project" value="UniProtKB-EC"/>
</dbReference>
<feature type="binding site" evidence="22">
    <location>
        <begin position="96"/>
        <end position="97"/>
    </location>
    <ligand>
        <name>ATP</name>
        <dbReference type="ChEBI" id="CHEBI:30616"/>
    </ligand>
</feature>
<protein>
    <recommendedName>
        <fullName evidence="4 24">Diacylglycerol kinase</fullName>
        <ecNumber evidence="3 24">2.7.1.107</ecNumber>
    </recommendedName>
</protein>
<keyword evidence="5" id="KW-1003">Cell membrane</keyword>
<evidence type="ECO:0000313" key="25">
    <source>
        <dbReference type="EMBL" id="ALS97217.1"/>
    </source>
</evidence>
<evidence type="ECO:0000256" key="7">
    <source>
        <dbReference type="ARBA" id="ARBA00022519"/>
    </source>
</evidence>
<evidence type="ECO:0000256" key="15">
    <source>
        <dbReference type="ARBA" id="ARBA00022989"/>
    </source>
</evidence>
<dbReference type="STRING" id="1526571.AT746_02260"/>
<name>A0A0U3AEU3_9ALTE</name>
<evidence type="ECO:0000256" key="18">
    <source>
        <dbReference type="ARBA" id="ARBA00023209"/>
    </source>
</evidence>
<dbReference type="AlphaFoldDB" id="A0A0U3AEU3"/>
<dbReference type="PANTHER" id="PTHR34299">
    <property type="entry name" value="DIACYLGLYCEROL KINASE"/>
    <property type="match status" value="1"/>
</dbReference>
<evidence type="ECO:0000256" key="8">
    <source>
        <dbReference type="ARBA" id="ARBA00022679"/>
    </source>
</evidence>
<dbReference type="PROSITE" id="PS01069">
    <property type="entry name" value="DAGK_PROKAR"/>
    <property type="match status" value="1"/>
</dbReference>
<comment type="similarity">
    <text evidence="2 24">Belongs to the bacterial diacylglycerol kinase family.</text>
</comment>